<comment type="caution">
    <text evidence="3">The sequence shown here is derived from an EMBL/GenBank/DDBJ whole genome shotgun (WGS) entry which is preliminary data.</text>
</comment>
<feature type="compositionally biased region" description="Pro residues" evidence="1">
    <location>
        <begin position="87"/>
        <end position="96"/>
    </location>
</feature>
<feature type="transmembrane region" description="Helical" evidence="2">
    <location>
        <begin position="19"/>
        <end position="45"/>
    </location>
</feature>
<keyword evidence="4" id="KW-1185">Reference proteome</keyword>
<evidence type="ECO:0000256" key="1">
    <source>
        <dbReference type="SAM" id="MobiDB-lite"/>
    </source>
</evidence>
<accession>A0ABW9HQK2</accession>
<evidence type="ECO:0000313" key="4">
    <source>
        <dbReference type="Proteomes" id="UP001631957"/>
    </source>
</evidence>
<dbReference type="Proteomes" id="UP001631957">
    <property type="component" value="Unassembled WGS sequence"/>
</dbReference>
<keyword evidence="2" id="KW-0472">Membrane</keyword>
<proteinExistence type="predicted"/>
<keyword evidence="2" id="KW-0812">Transmembrane</keyword>
<evidence type="ECO:0000313" key="3">
    <source>
        <dbReference type="EMBL" id="MFM9609240.1"/>
    </source>
</evidence>
<keyword evidence="2" id="KW-1133">Transmembrane helix</keyword>
<feature type="compositionally biased region" description="Polar residues" evidence="1">
    <location>
        <begin position="68"/>
        <end position="77"/>
    </location>
</feature>
<dbReference type="RefSeq" id="WP_409121103.1">
    <property type="nucleotide sequence ID" value="NZ_JBJVNI010000005.1"/>
</dbReference>
<organism evidence="3 4">
    <name type="scientific">Streptomyces niveiscabiei</name>
    <dbReference type="NCBI Taxonomy" id="164115"/>
    <lineage>
        <taxon>Bacteria</taxon>
        <taxon>Bacillati</taxon>
        <taxon>Actinomycetota</taxon>
        <taxon>Actinomycetes</taxon>
        <taxon>Kitasatosporales</taxon>
        <taxon>Streptomycetaceae</taxon>
        <taxon>Streptomyces</taxon>
    </lineage>
</organism>
<reference evidence="3 4" key="1">
    <citation type="submission" date="2024-12" db="EMBL/GenBank/DDBJ databases">
        <title>Forecasting of Potato common scab and diversities of Pathogenic streptomyces spp. in china.</title>
        <authorList>
            <person name="Handique U."/>
            <person name="Wu J."/>
        </authorList>
    </citation>
    <scope>NUCLEOTIDE SEQUENCE [LARGE SCALE GENOMIC DNA]</scope>
    <source>
        <strain evidence="3 4">ZRIMU1530</strain>
    </source>
</reference>
<dbReference type="EMBL" id="JBJVNI010000005">
    <property type="protein sequence ID" value="MFM9609240.1"/>
    <property type="molecule type" value="Genomic_DNA"/>
</dbReference>
<name>A0ABW9HQK2_9ACTN</name>
<gene>
    <name evidence="3" type="ORF">ACKI18_11000</name>
</gene>
<feature type="region of interest" description="Disordered" evidence="1">
    <location>
        <begin position="66"/>
        <end position="96"/>
    </location>
</feature>
<protein>
    <submittedName>
        <fullName evidence="3">Uncharacterized protein</fullName>
    </submittedName>
</protein>
<evidence type="ECO:0000256" key="2">
    <source>
        <dbReference type="SAM" id="Phobius"/>
    </source>
</evidence>
<sequence>MPDAIGPTRAARRILLRNLLLSGGILAVLVPLAATGVLGLIAVAAGHELAEVLVIGDGWGNTCRAVHHTTNSRTDGPSSPAADTAVAPPPSSRPGS</sequence>